<feature type="chain" id="PRO_5047090200" description="3-carboxymuconate cyclase" evidence="1">
    <location>
        <begin position="16"/>
        <end position="403"/>
    </location>
</feature>
<name>A0ABR3QG31_9TREE</name>
<dbReference type="Proteomes" id="UP001565368">
    <property type="component" value="Unassembled WGS sequence"/>
</dbReference>
<proteinExistence type="predicted"/>
<evidence type="ECO:0008006" key="4">
    <source>
        <dbReference type="Google" id="ProtNLM"/>
    </source>
</evidence>
<dbReference type="Gene3D" id="2.130.10.10">
    <property type="entry name" value="YVTN repeat-like/Quinoprotein amine dehydrogenase"/>
    <property type="match status" value="1"/>
</dbReference>
<evidence type="ECO:0000256" key="1">
    <source>
        <dbReference type="SAM" id="SignalP"/>
    </source>
</evidence>
<accession>A0ABR3QG31</accession>
<dbReference type="SUPFAM" id="SSF75011">
    <property type="entry name" value="3-carboxy-cis,cis-mucoante lactonizing enzyme"/>
    <property type="match status" value="1"/>
</dbReference>
<gene>
    <name evidence="2" type="ORF">Q8F55_001443</name>
</gene>
<reference evidence="2 3" key="1">
    <citation type="submission" date="2023-08" db="EMBL/GenBank/DDBJ databases">
        <title>Annotated Genome Sequence of Vanrija albida AlHP1.</title>
        <authorList>
            <person name="Herzog R."/>
        </authorList>
    </citation>
    <scope>NUCLEOTIDE SEQUENCE [LARGE SCALE GENOMIC DNA]</scope>
    <source>
        <strain evidence="2 3">AlHP1</strain>
    </source>
</reference>
<sequence length="403" mass="41343">MLTALLFLLPALAAAAPARKQAIGANYFQTNGFAGNQLVANYIAADGTLVAGSAVWTGGNGSASINAPGPMVNHPDPLVSSNSVIVVNSQVLTVNGGSNTFSVFDIDAADPAKPALSAVYPTFGEFPNSLGASKDGKTVCVLNAGKVNGFACYAAGASGWEHLPGWDRTFGLNLPTPPINFFGTPSSITFAADGSALHVAVKGRPPTDPSNPTGQLEPGAVFSYAISGTGADATLAAQPTKTPAGIPFALVEDVSSPGAFVAPDPATGYAAFRFGANASAVTGTLAGQMATCWAAQSPLTRSVYLVDAGTNNVTEVAVDPATLMGTVRAHHHLGTNATITDVAIGHRGTYDLMYVLAPGYRAIRAFKISGPGKFKLIQRFEHGDLPKETVLSMGFNGQAVFWK</sequence>
<keyword evidence="3" id="KW-1185">Reference proteome</keyword>
<feature type="signal peptide" evidence="1">
    <location>
        <begin position="1"/>
        <end position="15"/>
    </location>
</feature>
<dbReference type="GeneID" id="95982486"/>
<organism evidence="2 3">
    <name type="scientific">Vanrija albida</name>
    <dbReference type="NCBI Taxonomy" id="181172"/>
    <lineage>
        <taxon>Eukaryota</taxon>
        <taxon>Fungi</taxon>
        <taxon>Dikarya</taxon>
        <taxon>Basidiomycota</taxon>
        <taxon>Agaricomycotina</taxon>
        <taxon>Tremellomycetes</taxon>
        <taxon>Trichosporonales</taxon>
        <taxon>Trichosporonaceae</taxon>
        <taxon>Vanrija</taxon>
    </lineage>
</organism>
<evidence type="ECO:0000313" key="3">
    <source>
        <dbReference type="Proteomes" id="UP001565368"/>
    </source>
</evidence>
<evidence type="ECO:0000313" key="2">
    <source>
        <dbReference type="EMBL" id="KAL1413664.1"/>
    </source>
</evidence>
<dbReference type="InterPro" id="IPR015943">
    <property type="entry name" value="WD40/YVTN_repeat-like_dom_sf"/>
</dbReference>
<keyword evidence="1" id="KW-0732">Signal</keyword>
<dbReference type="EMBL" id="JBBXJM010000001">
    <property type="protein sequence ID" value="KAL1413664.1"/>
    <property type="molecule type" value="Genomic_DNA"/>
</dbReference>
<dbReference type="RefSeq" id="XP_069213608.1">
    <property type="nucleotide sequence ID" value="XM_069350064.1"/>
</dbReference>
<comment type="caution">
    <text evidence="2">The sequence shown here is derived from an EMBL/GenBank/DDBJ whole genome shotgun (WGS) entry which is preliminary data.</text>
</comment>
<protein>
    <recommendedName>
        <fullName evidence="4">3-carboxymuconate cyclase</fullName>
    </recommendedName>
</protein>